<evidence type="ECO:0000313" key="3">
    <source>
        <dbReference type="Proteomes" id="UP000095709"/>
    </source>
</evidence>
<dbReference type="Proteomes" id="UP001199915">
    <property type="component" value="Unassembled WGS sequence"/>
</dbReference>
<accession>A0A174K4Z4</accession>
<gene>
    <name evidence="1" type="ORF">ERS852498_01181</name>
    <name evidence="2" type="ORF">L0N21_01585</name>
</gene>
<organism evidence="1 3">
    <name type="scientific">Fusicatenibacter saccharivorans</name>
    <dbReference type="NCBI Taxonomy" id="1150298"/>
    <lineage>
        <taxon>Bacteria</taxon>
        <taxon>Bacillati</taxon>
        <taxon>Bacillota</taxon>
        <taxon>Clostridia</taxon>
        <taxon>Lachnospirales</taxon>
        <taxon>Lachnospiraceae</taxon>
        <taxon>Fusicatenibacter</taxon>
    </lineage>
</organism>
<proteinExistence type="predicted"/>
<dbReference type="RefSeq" id="WP_055266023.1">
    <property type="nucleotide sequence ID" value="NZ_CABJFB010000006.1"/>
</dbReference>
<sequence length="60" mass="7085">MINKNNMVEQATPQQKKVPIQFYLTEDMKKRLKMYCVANDTNMKDVLVDILDKFLKSEGF</sequence>
<dbReference type="Gene3D" id="1.10.1220.10">
    <property type="entry name" value="Met repressor-like"/>
    <property type="match status" value="1"/>
</dbReference>
<dbReference type="EMBL" id="JAKNFS010000002">
    <property type="protein sequence ID" value="MCG4764219.1"/>
    <property type="molecule type" value="Genomic_DNA"/>
</dbReference>
<evidence type="ECO:0000313" key="2">
    <source>
        <dbReference type="EMBL" id="MCG4764219.1"/>
    </source>
</evidence>
<dbReference type="Pfam" id="PF09274">
    <property type="entry name" value="ParG"/>
    <property type="match status" value="1"/>
</dbReference>
<name>A0A174K4Z4_9FIRM</name>
<dbReference type="InterPro" id="IPR010985">
    <property type="entry name" value="Ribbon_hlx_hlx"/>
</dbReference>
<reference evidence="1 3" key="1">
    <citation type="submission" date="2015-09" db="EMBL/GenBank/DDBJ databases">
        <authorList>
            <consortium name="Pathogen Informatics"/>
        </authorList>
    </citation>
    <scope>NUCLEOTIDE SEQUENCE [LARGE SCALE GENOMIC DNA]</scope>
    <source>
        <strain evidence="1 3">2789STDY5834885</strain>
    </source>
</reference>
<dbReference type="InterPro" id="IPR013321">
    <property type="entry name" value="Arc_rbn_hlx_hlx"/>
</dbReference>
<dbReference type="InterPro" id="IPR015354">
    <property type="entry name" value="DNA_partition_ParG"/>
</dbReference>
<protein>
    <submittedName>
        <fullName evidence="1">Uncharacterized protein</fullName>
    </submittedName>
</protein>
<dbReference type="EMBL" id="CZAL01000005">
    <property type="protein sequence ID" value="CUP07164.1"/>
    <property type="molecule type" value="Genomic_DNA"/>
</dbReference>
<dbReference type="AlphaFoldDB" id="A0A174K4Z4"/>
<dbReference type="GO" id="GO:0006355">
    <property type="term" value="P:regulation of DNA-templated transcription"/>
    <property type="evidence" value="ECO:0007669"/>
    <property type="project" value="InterPro"/>
</dbReference>
<dbReference type="Proteomes" id="UP000095709">
    <property type="component" value="Unassembled WGS sequence"/>
</dbReference>
<evidence type="ECO:0000313" key="1">
    <source>
        <dbReference type="EMBL" id="CUP07164.1"/>
    </source>
</evidence>
<reference evidence="2" key="2">
    <citation type="submission" date="2022-01" db="EMBL/GenBank/DDBJ databases">
        <title>Collection of gut derived symbiotic bacterial strains cultured from healthy donors.</title>
        <authorList>
            <person name="Lin H."/>
            <person name="Kohout C."/>
            <person name="Waligurski E."/>
            <person name="Pamer E.G."/>
        </authorList>
    </citation>
    <scope>NUCLEOTIDE SEQUENCE</scope>
    <source>
        <strain evidence="2">DFI.5.49</strain>
    </source>
</reference>
<dbReference type="SUPFAM" id="SSF47598">
    <property type="entry name" value="Ribbon-helix-helix"/>
    <property type="match status" value="1"/>
</dbReference>